<keyword evidence="3" id="KW-0238">DNA-binding</keyword>
<dbReference type="Gene3D" id="1.10.10.10">
    <property type="entry name" value="Winged helix-like DNA-binding domain superfamily/Winged helix DNA-binding domain"/>
    <property type="match status" value="1"/>
</dbReference>
<dbReference type="Proteomes" id="UP000245890">
    <property type="component" value="Unassembled WGS sequence"/>
</dbReference>
<keyword evidence="2" id="KW-0805">Transcription regulation</keyword>
<evidence type="ECO:0000256" key="4">
    <source>
        <dbReference type="ARBA" id="ARBA00023163"/>
    </source>
</evidence>
<dbReference type="GO" id="GO:0003700">
    <property type="term" value="F:DNA-binding transcription factor activity"/>
    <property type="evidence" value="ECO:0007669"/>
    <property type="project" value="InterPro"/>
</dbReference>
<evidence type="ECO:0000259" key="5">
    <source>
        <dbReference type="PROSITE" id="PS50931"/>
    </source>
</evidence>
<name>A0A2U0SB85_9SPHN</name>
<dbReference type="PROSITE" id="PS50931">
    <property type="entry name" value="HTH_LYSR"/>
    <property type="match status" value="1"/>
</dbReference>
<evidence type="ECO:0000256" key="1">
    <source>
        <dbReference type="ARBA" id="ARBA00009437"/>
    </source>
</evidence>
<dbReference type="OrthoDB" id="8339333at2"/>
<dbReference type="GO" id="GO:0003677">
    <property type="term" value="F:DNA binding"/>
    <property type="evidence" value="ECO:0007669"/>
    <property type="project" value="UniProtKB-KW"/>
</dbReference>
<comment type="caution">
    <text evidence="6">The sequence shown here is derived from an EMBL/GenBank/DDBJ whole genome shotgun (WGS) entry which is preliminary data.</text>
</comment>
<dbReference type="SUPFAM" id="SSF46785">
    <property type="entry name" value="Winged helix' DNA-binding domain"/>
    <property type="match status" value="1"/>
</dbReference>
<evidence type="ECO:0000256" key="2">
    <source>
        <dbReference type="ARBA" id="ARBA00023015"/>
    </source>
</evidence>
<dbReference type="Pfam" id="PF03466">
    <property type="entry name" value="LysR_substrate"/>
    <property type="match status" value="1"/>
</dbReference>
<protein>
    <submittedName>
        <fullName evidence="6">LysR family transcriptional regulator</fullName>
    </submittedName>
</protein>
<dbReference type="InterPro" id="IPR005119">
    <property type="entry name" value="LysR_subst-bd"/>
</dbReference>
<reference evidence="6 7" key="1">
    <citation type="submission" date="2018-05" db="EMBL/GenBank/DDBJ databases">
        <title>Description of Sphingomonas pokkalii sp nov, isolated from the rhizosphere of saline tolerant pokkali rice and its draft genome analysis.</title>
        <authorList>
            <person name="Menon R."/>
            <person name="Kumari S."/>
            <person name="Rameshkumar N."/>
        </authorList>
    </citation>
    <scope>NUCLEOTIDE SEQUENCE [LARGE SCALE GENOMIC DNA]</scope>
    <source>
        <strain evidence="6 7">L3B27</strain>
    </source>
</reference>
<accession>A0A2U0SB85</accession>
<dbReference type="SUPFAM" id="SSF53850">
    <property type="entry name" value="Periplasmic binding protein-like II"/>
    <property type="match status" value="1"/>
</dbReference>
<dbReference type="Gene3D" id="3.40.190.10">
    <property type="entry name" value="Periplasmic binding protein-like II"/>
    <property type="match status" value="2"/>
</dbReference>
<dbReference type="RefSeq" id="WP_116468032.1">
    <property type="nucleotide sequence ID" value="NZ_QENQ01000001.1"/>
</dbReference>
<keyword evidence="4" id="KW-0804">Transcription</keyword>
<proteinExistence type="inferred from homology"/>
<dbReference type="InterPro" id="IPR036388">
    <property type="entry name" value="WH-like_DNA-bd_sf"/>
</dbReference>
<dbReference type="PRINTS" id="PR00039">
    <property type="entry name" value="HTHLYSR"/>
</dbReference>
<dbReference type="AlphaFoldDB" id="A0A2U0SB85"/>
<comment type="similarity">
    <text evidence="1">Belongs to the LysR transcriptional regulatory family.</text>
</comment>
<gene>
    <name evidence="6" type="ORF">DD559_03920</name>
</gene>
<sequence length="302" mass="33652">MRLDRFDLNLLVAFHTLMEERSVTRAAERLRLTQPAMSAALRRLRESFNDPLLVANGKQMVPSPHAQELAPRVAEIVATAQALISGSTLFDPQTSRRSFRIAASDYVTSIAVQPLLAEMAVQAPGIRCSVVAPHTGITEQMERGEVDCIISPEQFQAQGHPTELLFEEEHVLLGWSENPLFAKPITEAEYQAAGHVVVELSNTPAFIDQVVRARGDTRRIEVTVTSFTLVPWLLPGTQRIALVHARLARLFMGKLPLAMAPPPFPLPKMREMIQFNRTRATDRGLLWLREGLRRHAGETIGC</sequence>
<dbReference type="InterPro" id="IPR050389">
    <property type="entry name" value="LysR-type_TF"/>
</dbReference>
<keyword evidence="7" id="KW-1185">Reference proteome</keyword>
<feature type="domain" description="HTH lysR-type" evidence="5">
    <location>
        <begin position="6"/>
        <end position="63"/>
    </location>
</feature>
<dbReference type="InterPro" id="IPR036390">
    <property type="entry name" value="WH_DNA-bd_sf"/>
</dbReference>
<dbReference type="InterPro" id="IPR000847">
    <property type="entry name" value="LysR_HTH_N"/>
</dbReference>
<dbReference type="PANTHER" id="PTHR30118">
    <property type="entry name" value="HTH-TYPE TRANSCRIPTIONAL REGULATOR LEUO-RELATED"/>
    <property type="match status" value="1"/>
</dbReference>
<evidence type="ECO:0000313" key="7">
    <source>
        <dbReference type="Proteomes" id="UP000245890"/>
    </source>
</evidence>
<evidence type="ECO:0000313" key="6">
    <source>
        <dbReference type="EMBL" id="PVX28584.1"/>
    </source>
</evidence>
<dbReference type="EMBL" id="QENQ01000001">
    <property type="protein sequence ID" value="PVX28584.1"/>
    <property type="molecule type" value="Genomic_DNA"/>
</dbReference>
<dbReference type="Pfam" id="PF00126">
    <property type="entry name" value="HTH_1"/>
    <property type="match status" value="1"/>
</dbReference>
<dbReference type="PANTHER" id="PTHR30118:SF6">
    <property type="entry name" value="HTH-TYPE TRANSCRIPTIONAL REGULATOR LEUO"/>
    <property type="match status" value="1"/>
</dbReference>
<evidence type="ECO:0000256" key="3">
    <source>
        <dbReference type="ARBA" id="ARBA00023125"/>
    </source>
</evidence>
<organism evidence="6 7">
    <name type="scientific">Sphingomonas pokkalii</name>
    <dbReference type="NCBI Taxonomy" id="2175090"/>
    <lineage>
        <taxon>Bacteria</taxon>
        <taxon>Pseudomonadati</taxon>
        <taxon>Pseudomonadota</taxon>
        <taxon>Alphaproteobacteria</taxon>
        <taxon>Sphingomonadales</taxon>
        <taxon>Sphingomonadaceae</taxon>
        <taxon>Sphingomonas</taxon>
    </lineage>
</organism>